<sequence length="139" mass="16153">MTVKISVFAVVLIVTYVSAEMIQPSALALHLPYMPYYPKERTTFTEFKKSVYTLNQALFNVIASARSAYNYYSLYNKQPGLTLEITEKKDKFEKALNYFENKLMDYRHSLIQFKTLINYDTNIPVTSLDDDIPIDRAIL</sequence>
<dbReference type="EMBL" id="KY273521">
    <property type="protein sequence ID" value="AQR58533.1"/>
    <property type="molecule type" value="mRNA"/>
</dbReference>
<name>A0A1S6EKL2_MYZPE</name>
<evidence type="ECO:0000313" key="2">
    <source>
        <dbReference type="EMBL" id="AQR58533.1"/>
    </source>
</evidence>
<proteinExistence type="evidence at transcript level"/>
<dbReference type="GeneID" id="111033419"/>
<protein>
    <submittedName>
        <fullName evidence="2">Mp1 effector</fullName>
    </submittedName>
</protein>
<feature type="signal peptide" evidence="1">
    <location>
        <begin position="1"/>
        <end position="19"/>
    </location>
</feature>
<evidence type="ECO:0000256" key="1">
    <source>
        <dbReference type="SAM" id="SignalP"/>
    </source>
</evidence>
<feature type="chain" id="PRO_5010526100" evidence="1">
    <location>
        <begin position="20"/>
        <end position="139"/>
    </location>
</feature>
<keyword evidence="1" id="KW-0732">Signal</keyword>
<organism evidence="2">
    <name type="scientific">Myzus persicae</name>
    <name type="common">Green peach aphid</name>
    <name type="synonym">Aphis persicae</name>
    <dbReference type="NCBI Taxonomy" id="13164"/>
    <lineage>
        <taxon>Eukaryota</taxon>
        <taxon>Metazoa</taxon>
        <taxon>Ecdysozoa</taxon>
        <taxon>Arthropoda</taxon>
        <taxon>Hexapoda</taxon>
        <taxon>Insecta</taxon>
        <taxon>Pterygota</taxon>
        <taxon>Neoptera</taxon>
        <taxon>Paraneoptera</taxon>
        <taxon>Hemiptera</taxon>
        <taxon>Sternorrhyncha</taxon>
        <taxon>Aphidomorpha</taxon>
        <taxon>Aphidoidea</taxon>
        <taxon>Aphididae</taxon>
        <taxon>Macrosiphini</taxon>
        <taxon>Myzus</taxon>
    </lineage>
</organism>
<dbReference type="AlphaFoldDB" id="A0A1S6EKL2"/>
<accession>A0A1S6EKL2</accession>
<dbReference type="SMR" id="A0A1S6EKL2"/>
<reference evidence="2" key="1">
    <citation type="journal article" date="2017" name="Plant Physiol.">
        <title>An Aphid Effector Targets Trafficking Protein VPS52 in a Host-Specific Manner to Promote Virulence.</title>
        <authorList>
            <person name="Rodriguez P."/>
            <person name="Escudero-Martinez C."/>
            <person name="Bos J."/>
        </authorList>
    </citation>
    <scope>NUCLEOTIDE SEQUENCE</scope>
</reference>
<dbReference type="OrthoDB" id="6614529at2759"/>
<dbReference type="RefSeq" id="XP_022169828.1">
    <property type="nucleotide sequence ID" value="XM_022314136.1"/>
</dbReference>